<organism evidence="1 2">
    <name type="scientific">Lacticaseibacillus yichunensis</name>
    <dbReference type="NCBI Taxonomy" id="2486015"/>
    <lineage>
        <taxon>Bacteria</taxon>
        <taxon>Bacillati</taxon>
        <taxon>Bacillota</taxon>
        <taxon>Bacilli</taxon>
        <taxon>Lactobacillales</taxon>
        <taxon>Lactobacillaceae</taxon>
        <taxon>Lacticaseibacillus</taxon>
    </lineage>
</organism>
<comment type="caution">
    <text evidence="1">The sequence shown here is derived from an EMBL/GenBank/DDBJ whole genome shotgun (WGS) entry which is preliminary data.</text>
</comment>
<name>A0ABW4CTZ0_9LACO</name>
<reference evidence="2" key="1">
    <citation type="journal article" date="2019" name="Int. J. Syst. Evol. Microbiol.">
        <title>The Global Catalogue of Microorganisms (GCM) 10K type strain sequencing project: providing services to taxonomists for standard genome sequencing and annotation.</title>
        <authorList>
            <consortium name="The Broad Institute Genomics Platform"/>
            <consortium name="The Broad Institute Genome Sequencing Center for Infectious Disease"/>
            <person name="Wu L."/>
            <person name="Ma J."/>
        </authorList>
    </citation>
    <scope>NUCLEOTIDE SEQUENCE [LARGE SCALE GENOMIC DNA]</scope>
    <source>
        <strain evidence="2">CCM 8947</strain>
    </source>
</reference>
<evidence type="ECO:0000313" key="1">
    <source>
        <dbReference type="EMBL" id="MFD1433006.1"/>
    </source>
</evidence>
<dbReference type="Proteomes" id="UP001597192">
    <property type="component" value="Unassembled WGS sequence"/>
</dbReference>
<accession>A0ABW4CTZ0</accession>
<keyword evidence="2" id="KW-1185">Reference proteome</keyword>
<dbReference type="EMBL" id="JBHTOG010000051">
    <property type="protein sequence ID" value="MFD1433006.1"/>
    <property type="molecule type" value="Genomic_DNA"/>
</dbReference>
<evidence type="ECO:0000313" key="2">
    <source>
        <dbReference type="Proteomes" id="UP001597192"/>
    </source>
</evidence>
<dbReference type="RefSeq" id="WP_125698272.1">
    <property type="nucleotide sequence ID" value="NZ_JBHTOG010000051.1"/>
</dbReference>
<protein>
    <submittedName>
        <fullName evidence="1">Uncharacterized protein</fullName>
    </submittedName>
</protein>
<sequence length="64" mass="7339">MADGQENGSRPAELSADEAYLQEQRRVQRQAAETFIRSQATLDDLDALESLIENRRRAMLPRFC</sequence>
<gene>
    <name evidence="1" type="ORF">ACFQ47_10040</name>
</gene>
<proteinExistence type="predicted"/>